<dbReference type="EMBL" id="BARV01001835">
    <property type="protein sequence ID" value="GAI00623.1"/>
    <property type="molecule type" value="Genomic_DNA"/>
</dbReference>
<protein>
    <submittedName>
        <fullName evidence="1">Uncharacterized protein</fullName>
    </submittedName>
</protein>
<feature type="non-terminal residue" evidence="1">
    <location>
        <position position="1"/>
    </location>
</feature>
<sequence>LGGDYHKYTMEKKYLERFTGKEMRSKIAQYPIFGEVIYKSLTAAYELLERTKRNYTLFAYVRKSEDRLHENILHIQMHFKNTQERDTLWNRVSEKLAKNIHQGIKKATDPKERLEIENILCAVKSEK</sequence>
<reference evidence="1" key="1">
    <citation type="journal article" date="2014" name="Front. Microbiol.">
        <title>High frequency of phylogenetically diverse reductive dehalogenase-homologous genes in deep subseafloor sedimentary metagenomes.</title>
        <authorList>
            <person name="Kawai M."/>
            <person name="Futagami T."/>
            <person name="Toyoda A."/>
            <person name="Takaki Y."/>
            <person name="Nishi S."/>
            <person name="Hori S."/>
            <person name="Arai W."/>
            <person name="Tsubouchi T."/>
            <person name="Morono Y."/>
            <person name="Uchiyama I."/>
            <person name="Ito T."/>
            <person name="Fujiyama A."/>
            <person name="Inagaki F."/>
            <person name="Takami H."/>
        </authorList>
    </citation>
    <scope>NUCLEOTIDE SEQUENCE</scope>
    <source>
        <strain evidence="1">Expedition CK06-06</strain>
    </source>
</reference>
<proteinExistence type="predicted"/>
<organism evidence="1">
    <name type="scientific">marine sediment metagenome</name>
    <dbReference type="NCBI Taxonomy" id="412755"/>
    <lineage>
        <taxon>unclassified sequences</taxon>
        <taxon>metagenomes</taxon>
        <taxon>ecological metagenomes</taxon>
    </lineage>
</organism>
<dbReference type="AlphaFoldDB" id="X1K271"/>
<evidence type="ECO:0000313" key="1">
    <source>
        <dbReference type="EMBL" id="GAI00623.1"/>
    </source>
</evidence>
<accession>X1K271</accession>
<name>X1K271_9ZZZZ</name>
<gene>
    <name evidence="1" type="ORF">S06H3_05056</name>
</gene>
<comment type="caution">
    <text evidence="1">The sequence shown here is derived from an EMBL/GenBank/DDBJ whole genome shotgun (WGS) entry which is preliminary data.</text>
</comment>